<keyword evidence="1" id="KW-0732">Signal</keyword>
<proteinExistence type="predicted"/>
<evidence type="ECO:0000256" key="1">
    <source>
        <dbReference type="SAM" id="SignalP"/>
    </source>
</evidence>
<feature type="signal peptide" evidence="1">
    <location>
        <begin position="1"/>
        <end position="19"/>
    </location>
</feature>
<dbReference type="WBParaSite" id="HPBE_0002080101-mRNA-1">
    <property type="protein sequence ID" value="HPBE_0002080101-mRNA-1"/>
    <property type="gene ID" value="HPBE_0002080101"/>
</dbReference>
<dbReference type="AlphaFoldDB" id="A0A183GEN3"/>
<gene>
    <name evidence="2" type="ORF">HPBE_LOCUS20800</name>
</gene>
<name>A0A183GEN3_HELPZ</name>
<evidence type="ECO:0000313" key="3">
    <source>
        <dbReference type="Proteomes" id="UP000050761"/>
    </source>
</evidence>
<dbReference type="EMBL" id="UZAH01032456">
    <property type="protein sequence ID" value="VDP21897.1"/>
    <property type="molecule type" value="Genomic_DNA"/>
</dbReference>
<accession>A0A183GEN3</accession>
<reference evidence="2 3" key="1">
    <citation type="submission" date="2018-11" db="EMBL/GenBank/DDBJ databases">
        <authorList>
            <consortium name="Pathogen Informatics"/>
        </authorList>
    </citation>
    <scope>NUCLEOTIDE SEQUENCE [LARGE SCALE GENOMIC DNA]</scope>
</reference>
<evidence type="ECO:0000313" key="2">
    <source>
        <dbReference type="EMBL" id="VDP21897.1"/>
    </source>
</evidence>
<sequence length="100" mass="11321">MSNSARVVIHLLFLECGTPLDAPPSREEKKLADRTARILRPFEGKPLEEIHDEENLEIEEDEVDGGWNIIDEDEDLNMDQPAGSKTITCGQEVPEKRVCF</sequence>
<reference evidence="4" key="2">
    <citation type="submission" date="2019-09" db="UniProtKB">
        <authorList>
            <consortium name="WormBaseParasite"/>
        </authorList>
    </citation>
    <scope>IDENTIFICATION</scope>
</reference>
<feature type="chain" id="PRO_5044552074" evidence="1">
    <location>
        <begin position="20"/>
        <end position="100"/>
    </location>
</feature>
<evidence type="ECO:0000313" key="4">
    <source>
        <dbReference type="WBParaSite" id="HPBE_0002080101-mRNA-1"/>
    </source>
</evidence>
<protein>
    <submittedName>
        <fullName evidence="2 4">Uncharacterized protein</fullName>
    </submittedName>
</protein>
<keyword evidence="3" id="KW-1185">Reference proteome</keyword>
<dbReference type="Proteomes" id="UP000050761">
    <property type="component" value="Unassembled WGS sequence"/>
</dbReference>
<organism evidence="3 4">
    <name type="scientific">Heligmosomoides polygyrus</name>
    <name type="common">Parasitic roundworm</name>
    <dbReference type="NCBI Taxonomy" id="6339"/>
    <lineage>
        <taxon>Eukaryota</taxon>
        <taxon>Metazoa</taxon>
        <taxon>Ecdysozoa</taxon>
        <taxon>Nematoda</taxon>
        <taxon>Chromadorea</taxon>
        <taxon>Rhabditida</taxon>
        <taxon>Rhabditina</taxon>
        <taxon>Rhabditomorpha</taxon>
        <taxon>Strongyloidea</taxon>
        <taxon>Heligmosomidae</taxon>
        <taxon>Heligmosomoides</taxon>
    </lineage>
</organism>
<accession>A0A3P8B3T5</accession>